<dbReference type="SMART" id="SM00558">
    <property type="entry name" value="JmjC"/>
    <property type="match status" value="1"/>
</dbReference>
<protein>
    <submittedName>
        <fullName evidence="3">Putative jmjC domain, JmjN domain protein</fullName>
    </submittedName>
</protein>
<dbReference type="AlphaFoldDB" id="A0A251UYJ4"/>
<name>A0A251UYJ4_HELAN</name>
<dbReference type="Pfam" id="PF02375">
    <property type="entry name" value="JmjN"/>
    <property type="match status" value="1"/>
</dbReference>
<dbReference type="GO" id="GO:0006338">
    <property type="term" value="P:chromatin remodeling"/>
    <property type="evidence" value="ECO:0000318"/>
    <property type="project" value="GO_Central"/>
</dbReference>
<dbReference type="STRING" id="4232.A0A251UYJ4"/>
<evidence type="ECO:0000259" key="2">
    <source>
        <dbReference type="PROSITE" id="PS51184"/>
    </source>
</evidence>
<dbReference type="InParanoid" id="A0A251UYJ4"/>
<dbReference type="GO" id="GO:0000785">
    <property type="term" value="C:chromatin"/>
    <property type="evidence" value="ECO:0000318"/>
    <property type="project" value="GO_Central"/>
</dbReference>
<dbReference type="GO" id="GO:0010468">
    <property type="term" value="P:regulation of gene expression"/>
    <property type="evidence" value="ECO:0000318"/>
    <property type="project" value="GO_Central"/>
</dbReference>
<dbReference type="OMA" id="YREINDA"/>
<dbReference type="EMBL" id="CM007893">
    <property type="protein sequence ID" value="OTG28194.1"/>
    <property type="molecule type" value="Genomic_DNA"/>
</dbReference>
<dbReference type="SUPFAM" id="SSF51197">
    <property type="entry name" value="Clavaminate synthase-like"/>
    <property type="match status" value="1"/>
</dbReference>
<dbReference type="SMART" id="SM00545">
    <property type="entry name" value="JmjN"/>
    <property type="match status" value="1"/>
</dbReference>
<dbReference type="PANTHER" id="PTHR10694:SF38">
    <property type="entry name" value="LYSINE-SPECIFIC DEMETHYLASE REF6"/>
    <property type="match status" value="1"/>
</dbReference>
<accession>A0A251UYJ4</accession>
<feature type="domain" description="JmjC" evidence="2">
    <location>
        <begin position="183"/>
        <end position="352"/>
    </location>
</feature>
<keyword evidence="4" id="KW-1185">Reference proteome</keyword>
<reference evidence="4" key="1">
    <citation type="journal article" date="2017" name="Nature">
        <title>The sunflower genome provides insights into oil metabolism, flowering and Asterid evolution.</title>
        <authorList>
            <person name="Badouin H."/>
            <person name="Gouzy J."/>
            <person name="Grassa C.J."/>
            <person name="Murat F."/>
            <person name="Staton S.E."/>
            <person name="Cottret L."/>
            <person name="Lelandais-Briere C."/>
            <person name="Owens G.L."/>
            <person name="Carrere S."/>
            <person name="Mayjonade B."/>
            <person name="Legrand L."/>
            <person name="Gill N."/>
            <person name="Kane N.C."/>
            <person name="Bowers J.E."/>
            <person name="Hubner S."/>
            <person name="Bellec A."/>
            <person name="Berard A."/>
            <person name="Berges H."/>
            <person name="Blanchet N."/>
            <person name="Boniface M.C."/>
            <person name="Brunel D."/>
            <person name="Catrice O."/>
            <person name="Chaidir N."/>
            <person name="Claudel C."/>
            <person name="Donnadieu C."/>
            <person name="Faraut T."/>
            <person name="Fievet G."/>
            <person name="Helmstetter N."/>
            <person name="King M."/>
            <person name="Knapp S.J."/>
            <person name="Lai Z."/>
            <person name="Le Paslier M.C."/>
            <person name="Lippi Y."/>
            <person name="Lorenzon L."/>
            <person name="Mandel J.R."/>
            <person name="Marage G."/>
            <person name="Marchand G."/>
            <person name="Marquand E."/>
            <person name="Bret-Mestries E."/>
            <person name="Morien E."/>
            <person name="Nambeesan S."/>
            <person name="Nguyen T."/>
            <person name="Pegot-Espagnet P."/>
            <person name="Pouilly N."/>
            <person name="Raftis F."/>
            <person name="Sallet E."/>
            <person name="Schiex T."/>
            <person name="Thomas J."/>
            <person name="Vandecasteele C."/>
            <person name="Vares D."/>
            <person name="Vear F."/>
            <person name="Vautrin S."/>
            <person name="Crespi M."/>
            <person name="Mangin B."/>
            <person name="Burke J.M."/>
            <person name="Salse J."/>
            <person name="Munos S."/>
            <person name="Vincourt P."/>
            <person name="Rieseberg L.H."/>
            <person name="Langlade N.B."/>
        </authorList>
    </citation>
    <scope>NUCLEOTIDE SEQUENCE [LARGE SCALE GENOMIC DNA]</scope>
    <source>
        <strain evidence="4">cv. SF193</strain>
    </source>
</reference>
<evidence type="ECO:0000313" key="3">
    <source>
        <dbReference type="EMBL" id="OTG28194.1"/>
    </source>
</evidence>
<dbReference type="GO" id="GO:0005634">
    <property type="term" value="C:nucleus"/>
    <property type="evidence" value="ECO:0000318"/>
    <property type="project" value="GO_Central"/>
</dbReference>
<evidence type="ECO:0000259" key="1">
    <source>
        <dbReference type="PROSITE" id="PS51183"/>
    </source>
</evidence>
<dbReference type="PROSITE" id="PS51183">
    <property type="entry name" value="JMJN"/>
    <property type="match status" value="1"/>
</dbReference>
<feature type="domain" description="JmjN" evidence="1">
    <location>
        <begin position="15"/>
        <end position="56"/>
    </location>
</feature>
<evidence type="ECO:0000313" key="4">
    <source>
        <dbReference type="Proteomes" id="UP000215914"/>
    </source>
</evidence>
<dbReference type="GO" id="GO:0034647">
    <property type="term" value="F:histone H3K4me/H3K4me2/H3K4me3 demethylase activity"/>
    <property type="evidence" value="ECO:0000318"/>
    <property type="project" value="GO_Central"/>
</dbReference>
<dbReference type="PROSITE" id="PS51184">
    <property type="entry name" value="JMJC"/>
    <property type="match status" value="1"/>
</dbReference>
<dbReference type="Pfam" id="PF02373">
    <property type="entry name" value="JmjC"/>
    <property type="match status" value="1"/>
</dbReference>
<sequence>MGEEIFKWLKSMPIAPTYHPTINEFQDPVSYIYKIEKEASKYGICKIIPPIPSSSKKATIANLNQTLSSINHGSSPTFTTRFQQVGFSPRENQHPVQRPVWQSGLKYTLPKFESKANKMGKKLIKQLESFNPLEIETMYWKAQADRPISVEYANDMPGSAFEETGAGGCGVKQGKKEVSDVMTVAETQWNTRRVARAHGSLLKFVEEDIPGVTSPMIYMGMLYSWFAWHVEDHDLHSLNYMHMGAGKTWYGVPMDAAFAFEDVVRTQAYAGEISPTVAFATIAGKTTILSPEVLQKAGVPCCRLVQNAGEFVVTFPRAYHSGFSHGFNCAEAVNMATPGWLRVARVAAIRRVSVGIAPMVSDSQLLYDLTMSMSSSKQKGKMPESQSSQLRERFTSEGDAMVKRTFVQDVMHSNELLVALRNGSPITLLSEDALYKKAHPASIFSCVTCGSPCYSCVAIVQPSITAARYLMSYENEDVIDQGLSSGKLLKSNSSTRERKAIPARKLLALAYGDSSNSEKGSSRFHVFCLDHAREVELRLRSFGGIHMLLLCHQDYREINDAARVMGKELGISDDRWTDVVFKGITEQEKMMIRWALDDEETTIGNQDWAVKLGIDIFHSAKLGCSPSYEKQMPYNAVIYNAFRQKKINVAGGGG</sequence>
<dbReference type="InterPro" id="IPR003347">
    <property type="entry name" value="JmjC_dom"/>
</dbReference>
<dbReference type="PANTHER" id="PTHR10694">
    <property type="entry name" value="LYSINE-SPECIFIC DEMETHYLASE"/>
    <property type="match status" value="1"/>
</dbReference>
<dbReference type="Proteomes" id="UP000215914">
    <property type="component" value="Chromosome 4"/>
</dbReference>
<dbReference type="Gene3D" id="2.60.120.650">
    <property type="entry name" value="Cupin"/>
    <property type="match status" value="1"/>
</dbReference>
<proteinExistence type="predicted"/>
<organism evidence="3 4">
    <name type="scientific">Helianthus annuus</name>
    <name type="common">Common sunflower</name>
    <dbReference type="NCBI Taxonomy" id="4232"/>
    <lineage>
        <taxon>Eukaryota</taxon>
        <taxon>Viridiplantae</taxon>
        <taxon>Streptophyta</taxon>
        <taxon>Embryophyta</taxon>
        <taxon>Tracheophyta</taxon>
        <taxon>Spermatophyta</taxon>
        <taxon>Magnoliopsida</taxon>
        <taxon>eudicotyledons</taxon>
        <taxon>Gunneridae</taxon>
        <taxon>Pentapetalae</taxon>
        <taxon>asterids</taxon>
        <taxon>campanulids</taxon>
        <taxon>Asterales</taxon>
        <taxon>Asteraceae</taxon>
        <taxon>Asteroideae</taxon>
        <taxon>Heliantheae alliance</taxon>
        <taxon>Heliantheae</taxon>
        <taxon>Helianthus</taxon>
    </lineage>
</organism>
<gene>
    <name evidence="3" type="ORF">HannXRQ_Chr04g0108501</name>
</gene>
<dbReference type="InterPro" id="IPR003349">
    <property type="entry name" value="JmjN"/>
</dbReference>